<evidence type="ECO:0000313" key="3">
    <source>
        <dbReference type="Proteomes" id="UP000197468"/>
    </source>
</evidence>
<dbReference type="Proteomes" id="UP000197468">
    <property type="component" value="Unassembled WGS sequence"/>
</dbReference>
<organism evidence="2 3">
    <name type="scientific">Roseateles aquatilis</name>
    <dbReference type="NCBI Taxonomy" id="431061"/>
    <lineage>
        <taxon>Bacteria</taxon>
        <taxon>Pseudomonadati</taxon>
        <taxon>Pseudomonadota</taxon>
        <taxon>Betaproteobacteria</taxon>
        <taxon>Burkholderiales</taxon>
        <taxon>Sphaerotilaceae</taxon>
        <taxon>Roseateles</taxon>
    </lineage>
</organism>
<keyword evidence="3" id="KW-1185">Reference proteome</keyword>
<sequence length="63" mass="6374">MSDAQQNPICPPCSGNCNQGRTYPARARISPPEFASVAHCLLTGGTIGAAAASAWFLIVGGGL</sequence>
<dbReference type="EMBL" id="NIOF01000002">
    <property type="protein sequence ID" value="OWQ92017.1"/>
    <property type="molecule type" value="Genomic_DNA"/>
</dbReference>
<evidence type="ECO:0000256" key="1">
    <source>
        <dbReference type="SAM" id="Phobius"/>
    </source>
</evidence>
<keyword evidence="1" id="KW-0472">Membrane</keyword>
<comment type="caution">
    <text evidence="2">The sequence shown here is derived from an EMBL/GenBank/DDBJ whole genome shotgun (WGS) entry which is preliminary data.</text>
</comment>
<name>A0A246JHA0_9BURK</name>
<protein>
    <submittedName>
        <fullName evidence="2">Uncharacterized protein</fullName>
    </submittedName>
</protein>
<evidence type="ECO:0000313" key="2">
    <source>
        <dbReference type="EMBL" id="OWQ92017.1"/>
    </source>
</evidence>
<proteinExistence type="predicted"/>
<gene>
    <name evidence="2" type="ORF">CDN99_06575</name>
</gene>
<keyword evidence="1" id="KW-1133">Transmembrane helix</keyword>
<dbReference type="RefSeq" id="WP_088383843.1">
    <property type="nucleotide sequence ID" value="NZ_NIOF01000002.1"/>
</dbReference>
<reference evidence="2 3" key="1">
    <citation type="journal article" date="2008" name="Int. J. Syst. Evol. Microbiol.">
        <title>Description of Roseateles aquatilis sp. nov. and Roseateles terrae sp. nov., in the class Betaproteobacteria, and emended description of the genus Roseateles.</title>
        <authorList>
            <person name="Gomila M."/>
            <person name="Bowien B."/>
            <person name="Falsen E."/>
            <person name="Moore E.R."/>
            <person name="Lalucat J."/>
        </authorList>
    </citation>
    <scope>NUCLEOTIDE SEQUENCE [LARGE SCALE GENOMIC DNA]</scope>
    <source>
        <strain evidence="2 3">CCUG 48205</strain>
    </source>
</reference>
<accession>A0A246JHA0</accession>
<feature type="transmembrane region" description="Helical" evidence="1">
    <location>
        <begin position="34"/>
        <end position="58"/>
    </location>
</feature>
<dbReference type="AlphaFoldDB" id="A0A246JHA0"/>
<keyword evidence="1" id="KW-0812">Transmembrane</keyword>